<keyword evidence="2" id="KW-1185">Reference proteome</keyword>
<accession>A0ACB9KA85</accession>
<protein>
    <submittedName>
        <fullName evidence="1">Uncharacterized protein</fullName>
    </submittedName>
</protein>
<proteinExistence type="predicted"/>
<dbReference type="EMBL" id="CM042018">
    <property type="protein sequence ID" value="KAI3829100.1"/>
    <property type="molecule type" value="Genomic_DNA"/>
</dbReference>
<sequence>MEFYNSENTRNEQHIAPLATCHVSQKAVSCTGSQNREAADQLCEHLFEDGMTNGGDGSGYVSGPPLRIEPVMQCRPHKHVERANVDMDQVKMEKDVCFCGPFLENAQVAIFENKTAEKNQVESHGSMESCKSGNVLTKRKCSLEQQLILGSKRIKKQADDLKQSIRVKVGDVECLVRCQYVSNCDFLEHYHLFETEITKVDRKRVLAGLFIEMRETKTNFGLLTFRGVKPNVDTYNKLLDGYCKDLKMNEAFNMYNGLRAKAEPEKAAYDVAVMG</sequence>
<reference evidence="2" key="1">
    <citation type="journal article" date="2022" name="Mol. Ecol. Resour.">
        <title>The genomes of chicory, endive, great burdock and yacon provide insights into Asteraceae palaeo-polyploidization history and plant inulin production.</title>
        <authorList>
            <person name="Fan W."/>
            <person name="Wang S."/>
            <person name="Wang H."/>
            <person name="Wang A."/>
            <person name="Jiang F."/>
            <person name="Liu H."/>
            <person name="Zhao H."/>
            <person name="Xu D."/>
            <person name="Zhang Y."/>
        </authorList>
    </citation>
    <scope>NUCLEOTIDE SEQUENCE [LARGE SCALE GENOMIC DNA]</scope>
    <source>
        <strain evidence="2">cv. Yunnan</strain>
    </source>
</reference>
<gene>
    <name evidence="1" type="ORF">L1987_03214</name>
</gene>
<comment type="caution">
    <text evidence="1">The sequence shown here is derived from an EMBL/GenBank/DDBJ whole genome shotgun (WGS) entry which is preliminary data.</text>
</comment>
<name>A0ACB9KA85_9ASTR</name>
<dbReference type="Proteomes" id="UP001056120">
    <property type="component" value="Linkage Group LG01"/>
</dbReference>
<evidence type="ECO:0000313" key="2">
    <source>
        <dbReference type="Proteomes" id="UP001056120"/>
    </source>
</evidence>
<organism evidence="1 2">
    <name type="scientific">Smallanthus sonchifolius</name>
    <dbReference type="NCBI Taxonomy" id="185202"/>
    <lineage>
        <taxon>Eukaryota</taxon>
        <taxon>Viridiplantae</taxon>
        <taxon>Streptophyta</taxon>
        <taxon>Embryophyta</taxon>
        <taxon>Tracheophyta</taxon>
        <taxon>Spermatophyta</taxon>
        <taxon>Magnoliopsida</taxon>
        <taxon>eudicotyledons</taxon>
        <taxon>Gunneridae</taxon>
        <taxon>Pentapetalae</taxon>
        <taxon>asterids</taxon>
        <taxon>campanulids</taxon>
        <taxon>Asterales</taxon>
        <taxon>Asteraceae</taxon>
        <taxon>Asteroideae</taxon>
        <taxon>Heliantheae alliance</taxon>
        <taxon>Millerieae</taxon>
        <taxon>Smallanthus</taxon>
    </lineage>
</organism>
<reference evidence="1 2" key="2">
    <citation type="journal article" date="2022" name="Mol. Ecol. Resour.">
        <title>The genomes of chicory, endive, great burdock and yacon provide insights into Asteraceae paleo-polyploidization history and plant inulin production.</title>
        <authorList>
            <person name="Fan W."/>
            <person name="Wang S."/>
            <person name="Wang H."/>
            <person name="Wang A."/>
            <person name="Jiang F."/>
            <person name="Liu H."/>
            <person name="Zhao H."/>
            <person name="Xu D."/>
            <person name="Zhang Y."/>
        </authorList>
    </citation>
    <scope>NUCLEOTIDE SEQUENCE [LARGE SCALE GENOMIC DNA]</scope>
    <source>
        <strain evidence="2">cv. Yunnan</strain>
        <tissue evidence="1">Leaves</tissue>
    </source>
</reference>
<evidence type="ECO:0000313" key="1">
    <source>
        <dbReference type="EMBL" id="KAI3829100.1"/>
    </source>
</evidence>